<evidence type="ECO:0000256" key="4">
    <source>
        <dbReference type="ARBA" id="ARBA00022692"/>
    </source>
</evidence>
<keyword evidence="7" id="KW-0479">Metal-binding</keyword>
<feature type="transmembrane region" description="Helical" evidence="8">
    <location>
        <begin position="104"/>
        <end position="120"/>
    </location>
</feature>
<dbReference type="RefSeq" id="WP_227894639.1">
    <property type="nucleotide sequence ID" value="NZ_CP099466.1"/>
</dbReference>
<dbReference type="Pfam" id="PF00953">
    <property type="entry name" value="Glycos_transf_4"/>
    <property type="match status" value="1"/>
</dbReference>
<dbReference type="InterPro" id="IPR000715">
    <property type="entry name" value="Glycosyl_transferase_4"/>
</dbReference>
<keyword evidence="3" id="KW-0808">Transferase</keyword>
<keyword evidence="5 8" id="KW-1133">Transmembrane helix</keyword>
<keyword evidence="10" id="KW-1185">Reference proteome</keyword>
<dbReference type="Proteomes" id="UP001139158">
    <property type="component" value="Unassembled WGS sequence"/>
</dbReference>
<dbReference type="GO" id="GO:0044038">
    <property type="term" value="P:cell wall macromolecule biosynthetic process"/>
    <property type="evidence" value="ECO:0007669"/>
    <property type="project" value="TreeGrafter"/>
</dbReference>
<evidence type="ECO:0000256" key="8">
    <source>
        <dbReference type="SAM" id="Phobius"/>
    </source>
</evidence>
<keyword evidence="7" id="KW-0460">Magnesium</keyword>
<dbReference type="GO" id="GO:0009103">
    <property type="term" value="P:lipopolysaccharide biosynthetic process"/>
    <property type="evidence" value="ECO:0007669"/>
    <property type="project" value="TreeGrafter"/>
</dbReference>
<name>A0A9X1SDK2_9MICC</name>
<dbReference type="PANTHER" id="PTHR22926">
    <property type="entry name" value="PHOSPHO-N-ACETYLMURAMOYL-PENTAPEPTIDE-TRANSFERASE"/>
    <property type="match status" value="1"/>
</dbReference>
<reference evidence="9" key="1">
    <citation type="submission" date="2021-10" db="EMBL/GenBank/DDBJ databases">
        <title>Novel species in genus Arthrobacter.</title>
        <authorList>
            <person name="Liu Y."/>
        </authorList>
    </citation>
    <scope>NUCLEOTIDE SEQUENCE</scope>
    <source>
        <strain evidence="9">Zg-Y453</strain>
    </source>
</reference>
<dbReference type="EMBL" id="JAJFZV010000002">
    <property type="protein sequence ID" value="MCC3296879.1"/>
    <property type="molecule type" value="Genomic_DNA"/>
</dbReference>
<gene>
    <name evidence="9" type="ORF">LJ757_03545</name>
</gene>
<sequence>MALAVPVAVSFLASLLLPFAFIPLLRRLGVVDVPNERSSHTKVVIRGVGATIAAGVLLGLGTALLTGYVAVDRSLVLILIAVVASAALLGWVEDFRGLSIKTRFTGQLLIGAAATAALAAALGQSYWWVPAGMLVIAGYINVANFMDGVNGISGLHGMVVGILYAASGALSGQVWLIAAGAVIAAAFAAFLPWNLGRGSVFMGDVGSYLLGASIAGTAVAALLAGVYVEYLLFPILIYLVDTFTTLMRRIRRGERWYAAHRQHVYQRLTDAGLSHVQSASVVTACTVLIGATGLVTGGSGWGTTAAGTVFVVAVAVLYLASPKLLAAMRGRTRA</sequence>
<dbReference type="GO" id="GO:0071555">
    <property type="term" value="P:cell wall organization"/>
    <property type="evidence" value="ECO:0007669"/>
    <property type="project" value="TreeGrafter"/>
</dbReference>
<comment type="subcellular location">
    <subcellularLocation>
        <location evidence="1">Cell membrane</location>
        <topology evidence="1">Multi-pass membrane protein</topology>
    </subcellularLocation>
</comment>
<dbReference type="PANTHER" id="PTHR22926:SF3">
    <property type="entry name" value="UNDECAPRENYL-PHOSPHATE ALPHA-N-ACETYLGLUCOSAMINYL 1-PHOSPHATE TRANSFERASE"/>
    <property type="match status" value="1"/>
</dbReference>
<proteinExistence type="predicted"/>
<dbReference type="GO" id="GO:0005886">
    <property type="term" value="C:plasma membrane"/>
    <property type="evidence" value="ECO:0007669"/>
    <property type="project" value="UniProtKB-SubCell"/>
</dbReference>
<feature type="transmembrane region" description="Helical" evidence="8">
    <location>
        <begin position="301"/>
        <end position="321"/>
    </location>
</feature>
<protein>
    <submittedName>
        <fullName evidence="9">UDP-phosphate glycosyltransferase</fullName>
    </submittedName>
</protein>
<keyword evidence="6 8" id="KW-0472">Membrane</keyword>
<feature type="binding site" evidence="7">
    <location>
        <position position="204"/>
    </location>
    <ligand>
        <name>Mg(2+)</name>
        <dbReference type="ChEBI" id="CHEBI:18420"/>
    </ligand>
</feature>
<feature type="transmembrane region" description="Helical" evidence="8">
    <location>
        <begin position="45"/>
        <end position="69"/>
    </location>
</feature>
<comment type="cofactor">
    <cofactor evidence="7">
        <name>Mg(2+)</name>
        <dbReference type="ChEBI" id="CHEBI:18420"/>
    </cofactor>
</comment>
<feature type="transmembrane region" description="Helical" evidence="8">
    <location>
        <begin position="6"/>
        <end position="25"/>
    </location>
</feature>
<evidence type="ECO:0000256" key="2">
    <source>
        <dbReference type="ARBA" id="ARBA00022475"/>
    </source>
</evidence>
<feature type="transmembrane region" description="Helical" evidence="8">
    <location>
        <begin position="149"/>
        <end position="167"/>
    </location>
</feature>
<feature type="transmembrane region" description="Helical" evidence="8">
    <location>
        <begin position="75"/>
        <end position="92"/>
    </location>
</feature>
<evidence type="ECO:0000256" key="7">
    <source>
        <dbReference type="PIRSR" id="PIRSR600715-1"/>
    </source>
</evidence>
<evidence type="ECO:0000256" key="5">
    <source>
        <dbReference type="ARBA" id="ARBA00022989"/>
    </source>
</evidence>
<keyword evidence="4 8" id="KW-0812">Transmembrane</keyword>
<evidence type="ECO:0000256" key="6">
    <source>
        <dbReference type="ARBA" id="ARBA00023136"/>
    </source>
</evidence>
<feature type="binding site" evidence="7">
    <location>
        <position position="144"/>
    </location>
    <ligand>
        <name>Mg(2+)</name>
        <dbReference type="ChEBI" id="CHEBI:18420"/>
    </ligand>
</feature>
<organism evidence="9 10">
    <name type="scientific">Arthrobacter caoxuetaonis</name>
    <dbReference type="NCBI Taxonomy" id="2886935"/>
    <lineage>
        <taxon>Bacteria</taxon>
        <taxon>Bacillati</taxon>
        <taxon>Actinomycetota</taxon>
        <taxon>Actinomycetes</taxon>
        <taxon>Micrococcales</taxon>
        <taxon>Micrococcaceae</taxon>
        <taxon>Arthrobacter</taxon>
    </lineage>
</organism>
<comment type="caution">
    <text evidence="9">The sequence shown here is derived from an EMBL/GenBank/DDBJ whole genome shotgun (WGS) entry which is preliminary data.</text>
</comment>
<feature type="transmembrane region" description="Helical" evidence="8">
    <location>
        <begin position="271"/>
        <end position="295"/>
    </location>
</feature>
<evidence type="ECO:0000313" key="10">
    <source>
        <dbReference type="Proteomes" id="UP001139158"/>
    </source>
</evidence>
<accession>A0A9X1SDK2</accession>
<feature type="transmembrane region" description="Helical" evidence="8">
    <location>
        <begin position="173"/>
        <end position="193"/>
    </location>
</feature>
<evidence type="ECO:0000313" key="9">
    <source>
        <dbReference type="EMBL" id="MCC3296879.1"/>
    </source>
</evidence>
<evidence type="ECO:0000256" key="1">
    <source>
        <dbReference type="ARBA" id="ARBA00004651"/>
    </source>
</evidence>
<evidence type="ECO:0000256" key="3">
    <source>
        <dbReference type="ARBA" id="ARBA00022679"/>
    </source>
</evidence>
<dbReference type="GO" id="GO:0016780">
    <property type="term" value="F:phosphotransferase activity, for other substituted phosphate groups"/>
    <property type="evidence" value="ECO:0007669"/>
    <property type="project" value="InterPro"/>
</dbReference>
<dbReference type="AlphaFoldDB" id="A0A9X1SDK2"/>
<dbReference type="GO" id="GO:0046872">
    <property type="term" value="F:metal ion binding"/>
    <property type="evidence" value="ECO:0007669"/>
    <property type="project" value="UniProtKB-KW"/>
</dbReference>
<keyword evidence="2" id="KW-1003">Cell membrane</keyword>